<accession>A0A7K0KCY5</accession>
<feature type="chain" id="PRO_5029789484" description="DUF5689 domain-containing protein" evidence="1">
    <location>
        <begin position="25"/>
        <end position="282"/>
    </location>
</feature>
<proteinExistence type="predicted"/>
<evidence type="ECO:0000259" key="2">
    <source>
        <dbReference type="Pfam" id="PF18942"/>
    </source>
</evidence>
<dbReference type="PROSITE" id="PS51257">
    <property type="entry name" value="PROKAR_LIPOPROTEIN"/>
    <property type="match status" value="1"/>
</dbReference>
<reference evidence="3 4" key="1">
    <citation type="submission" date="2019-08" db="EMBL/GenBank/DDBJ databases">
        <title>In-depth cultivation of the pig gut microbiome towards novel bacterial diversity and tailored functional studies.</title>
        <authorList>
            <person name="Wylensek D."/>
            <person name="Hitch T.C.A."/>
            <person name="Clavel T."/>
        </authorList>
    </citation>
    <scope>NUCLEOTIDE SEQUENCE [LARGE SCALE GENOMIC DNA]</scope>
    <source>
        <strain evidence="3 4">LKV-178-WT-2A</strain>
    </source>
</reference>
<dbReference type="Pfam" id="PF18942">
    <property type="entry name" value="DUF5689"/>
    <property type="match status" value="1"/>
</dbReference>
<dbReference type="AlphaFoldDB" id="A0A7K0KCY5"/>
<evidence type="ECO:0000313" key="4">
    <source>
        <dbReference type="Proteomes" id="UP000438914"/>
    </source>
</evidence>
<comment type="caution">
    <text evidence="3">The sequence shown here is derived from an EMBL/GenBank/DDBJ whole genome shotgun (WGS) entry which is preliminary data.</text>
</comment>
<feature type="domain" description="DUF5689" evidence="2">
    <location>
        <begin position="47"/>
        <end position="278"/>
    </location>
</feature>
<keyword evidence="1" id="KW-0732">Signal</keyword>
<keyword evidence="4" id="KW-1185">Reference proteome</keyword>
<dbReference type="RefSeq" id="WP_154533370.1">
    <property type="nucleotide sequence ID" value="NZ_VUNG01000005.1"/>
</dbReference>
<dbReference type="Proteomes" id="UP000438914">
    <property type="component" value="Unassembled WGS sequence"/>
</dbReference>
<sequence length="282" mass="30529">MKNKIFYRLGFLACILALTFTSCQGDYDEPVKTADEAGIGNSSISETNVVTIAQLKETYKSAITTSYSYKKVEQPTEIKGYVTGNDVQGNLYNELVIDDGTGAITIGISQGGLYGLFPVGAEVIIELNGLSVGNYGLHPQIGTPYTSAKGQNSIGRMSRAVWNHHFRLTGKSQTIAPIDFNNSWKPASDGLTYSGKLVTMKNVSFKGADGKKTFANASAGSGSVSVYFNEYPTTTMVYTSNYADFASNPLPQGKVNVTGILKRYNNSWELIIRSLDDIEAVK</sequence>
<name>A0A7K0KCY5_9BACT</name>
<organism evidence="3 4">
    <name type="scientific">Hallella mizrahii</name>
    <dbReference type="NCBI Taxonomy" id="2606637"/>
    <lineage>
        <taxon>Bacteria</taxon>
        <taxon>Pseudomonadati</taxon>
        <taxon>Bacteroidota</taxon>
        <taxon>Bacteroidia</taxon>
        <taxon>Bacteroidales</taxon>
        <taxon>Prevotellaceae</taxon>
        <taxon>Hallella</taxon>
    </lineage>
</organism>
<dbReference type="EMBL" id="VUNG01000005">
    <property type="protein sequence ID" value="MST83791.1"/>
    <property type="molecule type" value="Genomic_DNA"/>
</dbReference>
<gene>
    <name evidence="3" type="ORF">FYJ73_03725</name>
</gene>
<dbReference type="InterPro" id="IPR043744">
    <property type="entry name" value="DUF5689"/>
</dbReference>
<feature type="signal peptide" evidence="1">
    <location>
        <begin position="1"/>
        <end position="24"/>
    </location>
</feature>
<evidence type="ECO:0000313" key="3">
    <source>
        <dbReference type="EMBL" id="MST83791.1"/>
    </source>
</evidence>
<protein>
    <recommendedName>
        <fullName evidence="2">DUF5689 domain-containing protein</fullName>
    </recommendedName>
</protein>
<evidence type="ECO:0000256" key="1">
    <source>
        <dbReference type="SAM" id="SignalP"/>
    </source>
</evidence>